<dbReference type="GO" id="GO:0044874">
    <property type="term" value="P:lipoprotein localization to outer membrane"/>
    <property type="evidence" value="ECO:0007669"/>
    <property type="project" value="TreeGrafter"/>
</dbReference>
<evidence type="ECO:0000259" key="8">
    <source>
        <dbReference type="Pfam" id="PF02687"/>
    </source>
</evidence>
<dbReference type="InterPro" id="IPR051447">
    <property type="entry name" value="Lipoprotein-release_system"/>
</dbReference>
<sequence>MLKYLLCLRYLLKVRLVVISVLAVALSCGLLVSISSVFSGFIEAVEKGASDSMGDAVIRPHPSLQISDFKTLTGRIEDIEGVKAASGLLNAQGLVLIGRGQVKKTQIWGIDIESQDEVTGIRNDFISSEGRFSGDSAALSIGLLTSPDPVTDKYDFEEAKSWTGKNALVLTGRQGSGDAANFQRSDLRVKIDAVSFSGINQFDSSSVYLPIETLSRELYPDKNSPLADTIQIRFNQGLSDRRQRELLSKVQTVWSDFARNELGWPASWVGYSSIALSRDMQKRLVAEYHKQMDVLMAVFSIVSGGVVLLIFCIFYMIVMGRRKDIAILRSFGQSRAGVAGVYLLFGVFVAIAGTALGILFGWLFTENINTIENLISRLTGVKIWKSSVYMFTKIPNSLDIGSAVRISFYALAASLAGALLPAVSAARTDPVKTLRYE</sequence>
<evidence type="ECO:0000256" key="3">
    <source>
        <dbReference type="ARBA" id="ARBA00022475"/>
    </source>
</evidence>
<proteinExistence type="inferred from homology"/>
<keyword evidence="10" id="KW-1185">Reference proteome</keyword>
<protein>
    <submittedName>
        <fullName evidence="9">Lipoprotein-releasing system transmembrane protein LolE</fullName>
    </submittedName>
</protein>
<feature type="transmembrane region" description="Helical" evidence="7">
    <location>
        <begin position="294"/>
        <end position="318"/>
    </location>
</feature>
<keyword evidence="4 7" id="KW-0812">Transmembrane</keyword>
<evidence type="ECO:0000313" key="9">
    <source>
        <dbReference type="EMBL" id="AQQ08489.1"/>
    </source>
</evidence>
<feature type="transmembrane region" description="Helical" evidence="7">
    <location>
        <begin position="406"/>
        <end position="426"/>
    </location>
</feature>
<keyword evidence="5 7" id="KW-1133">Transmembrane helix</keyword>
<dbReference type="GO" id="GO:0098797">
    <property type="term" value="C:plasma membrane protein complex"/>
    <property type="evidence" value="ECO:0007669"/>
    <property type="project" value="TreeGrafter"/>
</dbReference>
<evidence type="ECO:0000256" key="2">
    <source>
        <dbReference type="ARBA" id="ARBA00005236"/>
    </source>
</evidence>
<dbReference type="Proteomes" id="UP000188273">
    <property type="component" value="Chromosome"/>
</dbReference>
<keyword evidence="6 7" id="KW-0472">Membrane</keyword>
<dbReference type="PANTHER" id="PTHR30489:SF0">
    <property type="entry name" value="LIPOPROTEIN-RELEASING SYSTEM TRANSMEMBRANE PROTEIN LOLE"/>
    <property type="match status" value="1"/>
</dbReference>
<dbReference type="AlphaFoldDB" id="A0A1Q2HLP7"/>
<dbReference type="KEGG" id="pbu:L21SP3_00270"/>
<name>A0A1Q2HLP7_9BACT</name>
<dbReference type="Pfam" id="PF02687">
    <property type="entry name" value="FtsX"/>
    <property type="match status" value="1"/>
</dbReference>
<feature type="domain" description="ABC3 transporter permease C-terminal" evidence="8">
    <location>
        <begin position="298"/>
        <end position="430"/>
    </location>
</feature>
<keyword evidence="9" id="KW-0449">Lipoprotein</keyword>
<evidence type="ECO:0000256" key="6">
    <source>
        <dbReference type="ARBA" id="ARBA00023136"/>
    </source>
</evidence>
<dbReference type="RefSeq" id="WP_077538821.1">
    <property type="nucleotide sequence ID" value="NZ_CP019633.1"/>
</dbReference>
<evidence type="ECO:0000256" key="1">
    <source>
        <dbReference type="ARBA" id="ARBA00004651"/>
    </source>
</evidence>
<dbReference type="OrthoDB" id="9808461at2"/>
<feature type="transmembrane region" description="Helical" evidence="7">
    <location>
        <begin position="339"/>
        <end position="364"/>
    </location>
</feature>
<evidence type="ECO:0000256" key="5">
    <source>
        <dbReference type="ARBA" id="ARBA00022989"/>
    </source>
</evidence>
<accession>A0A1Q2HLP7</accession>
<gene>
    <name evidence="9" type="primary">lolE_1</name>
    <name evidence="9" type="ORF">L21SP3_00270</name>
</gene>
<dbReference type="InterPro" id="IPR003838">
    <property type="entry name" value="ABC3_permease_C"/>
</dbReference>
<dbReference type="STRING" id="1940790.L21SP3_00270"/>
<dbReference type="PANTHER" id="PTHR30489">
    <property type="entry name" value="LIPOPROTEIN-RELEASING SYSTEM TRANSMEMBRANE PROTEIN LOLE"/>
    <property type="match status" value="1"/>
</dbReference>
<dbReference type="PROSITE" id="PS51257">
    <property type="entry name" value="PROKAR_LIPOPROTEIN"/>
    <property type="match status" value="1"/>
</dbReference>
<organism evidence="9 10">
    <name type="scientific">Sedimentisphaera cyanobacteriorum</name>
    <dbReference type="NCBI Taxonomy" id="1940790"/>
    <lineage>
        <taxon>Bacteria</taxon>
        <taxon>Pseudomonadati</taxon>
        <taxon>Planctomycetota</taxon>
        <taxon>Phycisphaerae</taxon>
        <taxon>Sedimentisphaerales</taxon>
        <taxon>Sedimentisphaeraceae</taxon>
        <taxon>Sedimentisphaera</taxon>
    </lineage>
</organism>
<comment type="subcellular location">
    <subcellularLocation>
        <location evidence="1">Cell membrane</location>
        <topology evidence="1">Multi-pass membrane protein</topology>
    </subcellularLocation>
</comment>
<comment type="similarity">
    <text evidence="2">Belongs to the ABC-4 integral membrane protein family. LolC/E subfamily.</text>
</comment>
<reference evidence="10" key="1">
    <citation type="submission" date="2017-02" db="EMBL/GenBank/DDBJ databases">
        <title>Comparative genomics and description of representatives of a novel lineage of planctomycetes thriving in anoxic sediments.</title>
        <authorList>
            <person name="Spring S."/>
            <person name="Bunk B."/>
            <person name="Sproer C."/>
            <person name="Klenk H.-P."/>
        </authorList>
    </citation>
    <scope>NUCLEOTIDE SEQUENCE [LARGE SCALE GENOMIC DNA]</scope>
    <source>
        <strain evidence="10">L21-RPul-D3</strain>
    </source>
</reference>
<evidence type="ECO:0000313" key="10">
    <source>
        <dbReference type="Proteomes" id="UP000188273"/>
    </source>
</evidence>
<dbReference type="EMBL" id="CP019633">
    <property type="protein sequence ID" value="AQQ08489.1"/>
    <property type="molecule type" value="Genomic_DNA"/>
</dbReference>
<evidence type="ECO:0000256" key="4">
    <source>
        <dbReference type="ARBA" id="ARBA00022692"/>
    </source>
</evidence>
<keyword evidence="3" id="KW-1003">Cell membrane</keyword>
<evidence type="ECO:0000256" key="7">
    <source>
        <dbReference type="SAM" id="Phobius"/>
    </source>
</evidence>